<gene>
    <name evidence="1" type="ORF">I302_02319</name>
    <name evidence="2" type="ORF">I302_103616</name>
</gene>
<reference evidence="1" key="3">
    <citation type="submission" date="2014-01" db="EMBL/GenBank/DDBJ databases">
        <title>Evolution of pathogenesis and genome organization in the Tremellales.</title>
        <authorList>
            <person name="Cuomo C."/>
            <person name="Litvintseva A."/>
            <person name="Heitman J."/>
            <person name="Chen Y."/>
            <person name="Sun S."/>
            <person name="Springer D."/>
            <person name="Dromer F."/>
            <person name="Young S."/>
            <person name="Zeng Q."/>
            <person name="Chapman S."/>
            <person name="Gujja S."/>
            <person name="Saif S."/>
            <person name="Birren B."/>
        </authorList>
    </citation>
    <scope>NUCLEOTIDE SEQUENCE</scope>
    <source>
        <strain evidence="1">CBS 10118</strain>
    </source>
</reference>
<dbReference type="Proteomes" id="UP000092730">
    <property type="component" value="Chromosome 2"/>
</dbReference>
<dbReference type="VEuPathDB" id="FungiDB:I302_02319"/>
<dbReference type="AlphaFoldDB" id="A0A1B9G8Y7"/>
<reference evidence="1" key="1">
    <citation type="submission" date="2013-07" db="EMBL/GenBank/DDBJ databases">
        <title>The Genome Sequence of Cryptococcus bestiolae CBS10118.</title>
        <authorList>
            <consortium name="The Broad Institute Genome Sequencing Platform"/>
            <person name="Cuomo C."/>
            <person name="Litvintseva A."/>
            <person name="Chen Y."/>
            <person name="Heitman J."/>
            <person name="Sun S."/>
            <person name="Springer D."/>
            <person name="Dromer F."/>
            <person name="Young S.K."/>
            <person name="Zeng Q."/>
            <person name="Gargeya S."/>
            <person name="Fitzgerald M."/>
            <person name="Abouelleil A."/>
            <person name="Alvarado L."/>
            <person name="Berlin A.M."/>
            <person name="Chapman S.B."/>
            <person name="Dewar J."/>
            <person name="Goldberg J."/>
            <person name="Griggs A."/>
            <person name="Gujja S."/>
            <person name="Hansen M."/>
            <person name="Howarth C."/>
            <person name="Imamovic A."/>
            <person name="Larimer J."/>
            <person name="McCowan C."/>
            <person name="Murphy C."/>
            <person name="Pearson M."/>
            <person name="Priest M."/>
            <person name="Roberts A."/>
            <person name="Saif S."/>
            <person name="Shea T."/>
            <person name="Sykes S."/>
            <person name="Wortman J."/>
            <person name="Nusbaum C."/>
            <person name="Birren B."/>
        </authorList>
    </citation>
    <scope>NUCLEOTIDE SEQUENCE [LARGE SCALE GENOMIC DNA]</scope>
    <source>
        <strain evidence="1">CBS 10118</strain>
    </source>
</reference>
<dbReference type="STRING" id="1296100.A0A1B9G8Y7"/>
<protein>
    <submittedName>
        <fullName evidence="1">Uncharacterized protein</fullName>
    </submittedName>
</protein>
<proteinExistence type="predicted"/>
<name>A0A1B9G8Y7_9TREE</name>
<evidence type="ECO:0000313" key="2">
    <source>
        <dbReference type="EMBL" id="WVW81621.1"/>
    </source>
</evidence>
<dbReference type="Gene3D" id="2.60.120.260">
    <property type="entry name" value="Galactose-binding domain-like"/>
    <property type="match status" value="1"/>
</dbReference>
<dbReference type="KEGG" id="kbi:30206718"/>
<dbReference type="EMBL" id="CP144542">
    <property type="protein sequence ID" value="WVW81621.1"/>
    <property type="molecule type" value="Genomic_DNA"/>
</dbReference>
<sequence>MSGTVSNTTLEDNSPAIIYIGDWDGEVHKGDPLVAEYTNSTFHGSSKKGDSASFRWNGGQVWLFGAFRANHGWYSITLDGLEKQSFNGQQDPDVFQQVMFDSGQLDVGAHELILLNEADYENKDPALSWVDLDRIMVQADGAQFDPSSSDFAAGHMITTGTPRVQAVMPPTGTPKAVYISSAPGRPTMEVKGMFGLFLLLLCLLVR</sequence>
<organism evidence="1">
    <name type="scientific">Kwoniella bestiolae CBS 10118</name>
    <dbReference type="NCBI Taxonomy" id="1296100"/>
    <lineage>
        <taxon>Eukaryota</taxon>
        <taxon>Fungi</taxon>
        <taxon>Dikarya</taxon>
        <taxon>Basidiomycota</taxon>
        <taxon>Agaricomycotina</taxon>
        <taxon>Tremellomycetes</taxon>
        <taxon>Tremellales</taxon>
        <taxon>Cryptococcaceae</taxon>
        <taxon>Kwoniella</taxon>
    </lineage>
</organism>
<accession>A0A1B9G8Y7</accession>
<dbReference type="GeneID" id="30206718"/>
<dbReference type="EMBL" id="KI894019">
    <property type="protein sequence ID" value="OCF27477.1"/>
    <property type="molecule type" value="Genomic_DNA"/>
</dbReference>
<dbReference type="OrthoDB" id="2561487at2759"/>
<reference evidence="2" key="4">
    <citation type="submission" date="2024-02" db="EMBL/GenBank/DDBJ databases">
        <title>Comparative genomics of Cryptococcus and Kwoniella reveals pathogenesis evolution and contrasting modes of karyotype evolution via chromosome fusion or intercentromeric recombination.</title>
        <authorList>
            <person name="Coelho M.A."/>
            <person name="David-Palma M."/>
            <person name="Shea T."/>
            <person name="Bowers K."/>
            <person name="McGinley-Smith S."/>
            <person name="Mohammad A.W."/>
            <person name="Gnirke A."/>
            <person name="Yurkov A.M."/>
            <person name="Nowrousian M."/>
            <person name="Sun S."/>
            <person name="Cuomo C.A."/>
            <person name="Heitman J."/>
        </authorList>
    </citation>
    <scope>NUCLEOTIDE SEQUENCE</scope>
    <source>
        <strain evidence="2">CBS 10118</strain>
    </source>
</reference>
<evidence type="ECO:0000313" key="1">
    <source>
        <dbReference type="EMBL" id="OCF27477.1"/>
    </source>
</evidence>
<evidence type="ECO:0000313" key="3">
    <source>
        <dbReference type="Proteomes" id="UP000092730"/>
    </source>
</evidence>
<keyword evidence="3" id="KW-1185">Reference proteome</keyword>
<dbReference type="RefSeq" id="XP_019048547.1">
    <property type="nucleotide sequence ID" value="XM_019188985.1"/>
</dbReference>
<reference evidence="2" key="2">
    <citation type="submission" date="2013-07" db="EMBL/GenBank/DDBJ databases">
        <authorList>
            <consortium name="The Broad Institute Genome Sequencing Platform"/>
            <person name="Cuomo C."/>
            <person name="Litvintseva A."/>
            <person name="Chen Y."/>
            <person name="Heitman J."/>
            <person name="Sun S."/>
            <person name="Springer D."/>
            <person name="Dromer F."/>
            <person name="Young S.K."/>
            <person name="Zeng Q."/>
            <person name="Gargeya S."/>
            <person name="Fitzgerald M."/>
            <person name="Abouelleil A."/>
            <person name="Alvarado L."/>
            <person name="Berlin A.M."/>
            <person name="Chapman S.B."/>
            <person name="Dewar J."/>
            <person name="Goldberg J."/>
            <person name="Griggs A."/>
            <person name="Gujja S."/>
            <person name="Hansen M."/>
            <person name="Howarth C."/>
            <person name="Imamovic A."/>
            <person name="Larimer J."/>
            <person name="McCowan C."/>
            <person name="Murphy C."/>
            <person name="Pearson M."/>
            <person name="Priest M."/>
            <person name="Roberts A."/>
            <person name="Saif S."/>
            <person name="Shea T."/>
            <person name="Sykes S."/>
            <person name="Wortman J."/>
            <person name="Nusbaum C."/>
            <person name="Birren B."/>
        </authorList>
    </citation>
    <scope>NUCLEOTIDE SEQUENCE</scope>
    <source>
        <strain evidence="2">CBS 10118</strain>
    </source>
</reference>